<dbReference type="InterPro" id="IPR036291">
    <property type="entry name" value="NAD(P)-bd_dom_sf"/>
</dbReference>
<dbReference type="RefSeq" id="WP_035286676.1">
    <property type="nucleotide sequence ID" value="NZ_AYXG01000187.1"/>
</dbReference>
<evidence type="ECO:0000313" key="2">
    <source>
        <dbReference type="EMBL" id="EWC59727.1"/>
    </source>
</evidence>
<dbReference type="GO" id="GO:0044877">
    <property type="term" value="F:protein-containing complex binding"/>
    <property type="evidence" value="ECO:0007669"/>
    <property type="project" value="TreeGrafter"/>
</dbReference>
<proteinExistence type="predicted"/>
<evidence type="ECO:0000259" key="1">
    <source>
        <dbReference type="Pfam" id="PF13460"/>
    </source>
</evidence>
<organism evidence="2 3">
    <name type="scientific">Actinokineospora spheciospongiae</name>
    <dbReference type="NCBI Taxonomy" id="909613"/>
    <lineage>
        <taxon>Bacteria</taxon>
        <taxon>Bacillati</taxon>
        <taxon>Actinomycetota</taxon>
        <taxon>Actinomycetes</taxon>
        <taxon>Pseudonocardiales</taxon>
        <taxon>Pseudonocardiaceae</taxon>
        <taxon>Actinokineospora</taxon>
    </lineage>
</organism>
<dbReference type="InterPro" id="IPR051207">
    <property type="entry name" value="ComplexI_NDUFA9_subunit"/>
</dbReference>
<dbReference type="STRING" id="909613.UO65_4966"/>
<dbReference type="SUPFAM" id="SSF51735">
    <property type="entry name" value="NAD(P)-binding Rossmann-fold domains"/>
    <property type="match status" value="1"/>
</dbReference>
<keyword evidence="3" id="KW-1185">Reference proteome</keyword>
<accession>W7ISM6</accession>
<dbReference type="InterPro" id="IPR016040">
    <property type="entry name" value="NAD(P)-bd_dom"/>
</dbReference>
<reference evidence="2 3" key="1">
    <citation type="journal article" date="2014" name="Genome Announc.">
        <title>Draft Genome Sequence of the Antitrypanosomally Active Sponge-Associated Bacterium Actinokineospora sp. Strain EG49.</title>
        <authorList>
            <person name="Harjes J."/>
            <person name="Ryu T."/>
            <person name="Abdelmohsen U.R."/>
            <person name="Moitinho-Silva L."/>
            <person name="Horn H."/>
            <person name="Ravasi T."/>
            <person name="Hentschel U."/>
        </authorList>
    </citation>
    <scope>NUCLEOTIDE SEQUENCE [LARGE SCALE GENOMIC DNA]</scope>
    <source>
        <strain evidence="2 3">EG49</strain>
    </source>
</reference>
<evidence type="ECO:0000313" key="3">
    <source>
        <dbReference type="Proteomes" id="UP000019277"/>
    </source>
</evidence>
<dbReference type="InterPro" id="IPR021295">
    <property type="entry name" value="DUF2867"/>
</dbReference>
<dbReference type="Pfam" id="PF11066">
    <property type="entry name" value="DUF2867"/>
    <property type="match status" value="1"/>
</dbReference>
<dbReference type="OrthoDB" id="9774199at2"/>
<dbReference type="PANTHER" id="PTHR12126:SF11">
    <property type="entry name" value="NADH DEHYDROGENASE [UBIQUINONE] 1 ALPHA SUBCOMPLEX SUBUNIT 9, MITOCHONDRIAL"/>
    <property type="match status" value="1"/>
</dbReference>
<dbReference type="Pfam" id="PF13460">
    <property type="entry name" value="NAD_binding_10"/>
    <property type="match status" value="1"/>
</dbReference>
<dbReference type="Gene3D" id="3.40.50.720">
    <property type="entry name" value="NAD(P)-binding Rossmann-like Domain"/>
    <property type="match status" value="1"/>
</dbReference>
<sequence length="464" mass="50792">MTIAVAGASGYVGQRLVAALDAAGEPVLALGRHLDSLPGGGNVRSSAVDVADTAALTGVLDGVRTAYYLVHAMAGGADFADRDRAMARSFADAAAAAGVRRIVYLGGLGDEGLSEHLESRQEVGQLLAGTGVPVVELRAAVVIGSGSISFELLRYLTERLPFMVCPRWVRTRVQPIAESDLLACLRQAADKDRVPPGVHEVGGPDVLTYEDLMQLYARVRGLRRRRIVRVPLLSPRLSSYWVHAVTPVDRAVSGSLIDSLRNDVVVTRADSPFDVERVPMAEAIARALDDQRDRVAHDVFDFADGVVDGVFNLSTSVEMDRGEVKGARLDLSRCGGDLHWYGWAWAWVLRIWLGKLFGEELTLHRPDTVEVGATVDWWTVADCGDHHIVLYTDKWFCGEAWLGYRIEGGAEPRLWQVGALRSKGLLGWAYWRAVYPIHLVVFRVMARKQTRRAHALARKLADAA</sequence>
<dbReference type="EMBL" id="AYXG01000187">
    <property type="protein sequence ID" value="EWC59727.1"/>
    <property type="molecule type" value="Genomic_DNA"/>
</dbReference>
<dbReference type="eggNOG" id="COG0702">
    <property type="taxonomic scope" value="Bacteria"/>
</dbReference>
<gene>
    <name evidence="2" type="ORF">UO65_4966</name>
</gene>
<dbReference type="Proteomes" id="UP000019277">
    <property type="component" value="Unassembled WGS sequence"/>
</dbReference>
<comment type="caution">
    <text evidence="2">The sequence shown here is derived from an EMBL/GenBank/DDBJ whole genome shotgun (WGS) entry which is preliminary data.</text>
</comment>
<feature type="domain" description="NAD(P)-binding" evidence="1">
    <location>
        <begin position="7"/>
        <end position="110"/>
    </location>
</feature>
<name>W7ISM6_9PSEU</name>
<protein>
    <submittedName>
        <fullName evidence="2">Putative nucleoside-diphosphate-sugar epimerase</fullName>
    </submittedName>
</protein>
<dbReference type="PANTHER" id="PTHR12126">
    <property type="entry name" value="NADH-UBIQUINONE OXIDOREDUCTASE 39 KDA SUBUNIT-RELATED"/>
    <property type="match status" value="1"/>
</dbReference>
<dbReference type="AlphaFoldDB" id="W7ISM6"/>